<dbReference type="HOGENOM" id="CLU_000631_7_2_12"/>
<dbReference type="InterPro" id="IPR017853">
    <property type="entry name" value="GH"/>
</dbReference>
<feature type="domain" description="Glycoside hydrolase family 31 TIM barrel" evidence="5">
    <location>
        <begin position="154"/>
        <end position="513"/>
    </location>
</feature>
<protein>
    <submittedName>
        <fullName evidence="8">Alpha-glucosidase</fullName>
        <ecNumber evidence="8">3.2.1.20</ecNumber>
    </submittedName>
</protein>
<dbReference type="InterPro" id="IPR011013">
    <property type="entry name" value="Gal_mutarotase_sf_dom"/>
</dbReference>
<evidence type="ECO:0000259" key="7">
    <source>
        <dbReference type="Pfam" id="PF21365"/>
    </source>
</evidence>
<dbReference type="OrthoDB" id="176168at2"/>
<keyword evidence="9" id="KW-1185">Reference proteome</keyword>
<reference evidence="9" key="2">
    <citation type="submission" date="2011-04" db="EMBL/GenBank/DDBJ databases">
        <title>The complete genome of chromosome of Treponema succinifaciens DSM 2489.</title>
        <authorList>
            <person name="Lucas S."/>
            <person name="Copeland A."/>
            <person name="Lapidus A."/>
            <person name="Bruce D."/>
            <person name="Goodwin L."/>
            <person name="Pitluck S."/>
            <person name="Peters L."/>
            <person name="Kyrpides N."/>
            <person name="Mavromatis K."/>
            <person name="Ivanova N."/>
            <person name="Ovchinnikova G."/>
            <person name="Teshima H."/>
            <person name="Detter J.C."/>
            <person name="Tapia R."/>
            <person name="Han C."/>
            <person name="Land M."/>
            <person name="Hauser L."/>
            <person name="Markowitz V."/>
            <person name="Cheng J.-F."/>
            <person name="Hugenholtz P."/>
            <person name="Woyke T."/>
            <person name="Wu D."/>
            <person name="Gronow S."/>
            <person name="Wellnitz S."/>
            <person name="Brambilla E."/>
            <person name="Klenk H.-P."/>
            <person name="Eisen J.A."/>
        </authorList>
    </citation>
    <scope>NUCLEOTIDE SEQUENCE [LARGE SCALE GENOMIC DNA]</scope>
    <source>
        <strain evidence="9">ATCC 33096 / DSM 2489 / 6091</strain>
    </source>
</reference>
<dbReference type="SUPFAM" id="SSF51445">
    <property type="entry name" value="(Trans)glycosidases"/>
    <property type="match status" value="1"/>
</dbReference>
<keyword evidence="3 4" id="KW-0326">Glycosidase</keyword>
<dbReference type="GO" id="GO:0030246">
    <property type="term" value="F:carbohydrate binding"/>
    <property type="evidence" value="ECO:0007669"/>
    <property type="project" value="InterPro"/>
</dbReference>
<reference evidence="8 9" key="1">
    <citation type="journal article" date="2011" name="Stand. Genomic Sci.">
        <title>Complete genome sequence of Treponema succinifaciens type strain (6091).</title>
        <authorList>
            <person name="Han C."/>
            <person name="Gronow S."/>
            <person name="Teshima H."/>
            <person name="Lapidus A."/>
            <person name="Nolan M."/>
            <person name="Lucas S."/>
            <person name="Hammon N."/>
            <person name="Deshpande S."/>
            <person name="Cheng J.F."/>
            <person name="Zeytun A."/>
            <person name="Tapia R."/>
            <person name="Goodwin L."/>
            <person name="Pitluck S."/>
            <person name="Liolios K."/>
            <person name="Pagani I."/>
            <person name="Ivanova N."/>
            <person name="Mavromatis K."/>
            <person name="Mikhailova N."/>
            <person name="Huntemann M."/>
            <person name="Pati A."/>
            <person name="Chen A."/>
            <person name="Palaniappan K."/>
            <person name="Land M."/>
            <person name="Hauser L."/>
            <person name="Brambilla E.M."/>
            <person name="Rohde M."/>
            <person name="Goker M."/>
            <person name="Woyke T."/>
            <person name="Bristow J."/>
            <person name="Eisen J.A."/>
            <person name="Markowitz V."/>
            <person name="Hugenholtz P."/>
            <person name="Kyrpides N.C."/>
            <person name="Klenk H.P."/>
            <person name="Detter J.C."/>
        </authorList>
    </citation>
    <scope>NUCLEOTIDE SEQUENCE [LARGE SCALE GENOMIC DNA]</scope>
    <source>
        <strain evidence="9">ATCC 33096 / DSM 2489 / 6091</strain>
    </source>
</reference>
<dbReference type="RefSeq" id="WP_013701564.1">
    <property type="nucleotide sequence ID" value="NC_015385.1"/>
</dbReference>
<evidence type="ECO:0000256" key="1">
    <source>
        <dbReference type="ARBA" id="ARBA00007806"/>
    </source>
</evidence>
<evidence type="ECO:0000259" key="5">
    <source>
        <dbReference type="Pfam" id="PF01055"/>
    </source>
</evidence>
<evidence type="ECO:0000256" key="2">
    <source>
        <dbReference type="ARBA" id="ARBA00022801"/>
    </source>
</evidence>
<feature type="domain" description="Glycoside hydrolase family 31 N-terminal" evidence="6">
    <location>
        <begin position="34"/>
        <end position="111"/>
    </location>
</feature>
<dbReference type="Pfam" id="PF01055">
    <property type="entry name" value="Glyco_hydro_31_2nd"/>
    <property type="match status" value="1"/>
</dbReference>
<name>F2NSP3_TRES6</name>
<sequence length="665" mass="76965">MIKRFVFGKAFDTEAVKDKPEACKEKIPYFENAETSSFSLEMDSSDIVYGLGENVRGINKRGFIYESFCTDQPEHNENKSSLYAAHNFFIVSGNKKNFGAFFDTPGKVTFDIGASSYSTLKVSIENTGYEIYIIENPTLELIIKEFRNLIGQSYIPPRWAFGIGQSRWGYTCEEDIRKIAENYRKNKLPLDMVYLDIDYMEKFKDFTVNKKSFPDFKNFVSDMKKNSVRIVPIIDAGIKMEDGFELYEEGKENNYFCKDKDGNDFIVGVWPGKCCLPDFLNPEAREWFGMKYKFLTDQGIEGFWNDMNEPALFYSEKNLEKVFDQVKEMKKLNIGLKESFALKDTILNLANNTDDYKSFYHCKDGKKIRHYDVHNLYGYNMTRAASEAFEKISPEKRILIFSRSSCIGSHRYGGIWMGDNMSRWQHILLNLKMLPSLNMCGFLYTGADLGGFGENTTEDLLLRWYALGIFMPLLRNHSALGTREQEPFRFKNSIEKFRNILNLRYRLLPYIYSEFMKAALQGTMYASPLGFIWSKDEDARRTEDQIMIGESIMIAPVYEQNATGRHIYLPEEMKLVKFKDSESYEEKIIPAGHNFVHIALDEVAVFIRKGHILPLADNAESVEKIDFENLTTISFAEKGARYELYTDDGECRNPSLRENLRSISV</sequence>
<dbReference type="CDD" id="cd14752">
    <property type="entry name" value="GH31_N"/>
    <property type="match status" value="1"/>
</dbReference>
<proteinExistence type="inferred from homology"/>
<evidence type="ECO:0000259" key="6">
    <source>
        <dbReference type="Pfam" id="PF13802"/>
    </source>
</evidence>
<dbReference type="InterPro" id="IPR025887">
    <property type="entry name" value="Glyco_hydro_31_N_dom"/>
</dbReference>
<dbReference type="GO" id="GO:0005975">
    <property type="term" value="P:carbohydrate metabolic process"/>
    <property type="evidence" value="ECO:0007669"/>
    <property type="project" value="InterPro"/>
</dbReference>
<dbReference type="PANTHER" id="PTHR22762:SF120">
    <property type="entry name" value="HETEROGLYCAN GLUCOSIDASE 1"/>
    <property type="match status" value="1"/>
</dbReference>
<dbReference type="EMBL" id="CP002631">
    <property type="protein sequence ID" value="AEB14281.1"/>
    <property type="molecule type" value="Genomic_DNA"/>
</dbReference>
<dbReference type="InterPro" id="IPR000322">
    <property type="entry name" value="Glyco_hydro_31_TIM"/>
</dbReference>
<feature type="domain" description="Glycosyl hydrolase family 31 C-terminal" evidence="7">
    <location>
        <begin position="522"/>
        <end position="613"/>
    </location>
</feature>
<organism evidence="8 9">
    <name type="scientific">Treponema succinifaciens (strain ATCC 33096 / DSM 2489 / 6091)</name>
    <dbReference type="NCBI Taxonomy" id="869209"/>
    <lineage>
        <taxon>Bacteria</taxon>
        <taxon>Pseudomonadati</taxon>
        <taxon>Spirochaetota</taxon>
        <taxon>Spirochaetia</taxon>
        <taxon>Spirochaetales</taxon>
        <taxon>Treponemataceae</taxon>
        <taxon>Treponema</taxon>
    </lineage>
</organism>
<dbReference type="SUPFAM" id="SSF74650">
    <property type="entry name" value="Galactose mutarotase-like"/>
    <property type="match status" value="1"/>
</dbReference>
<dbReference type="Gene3D" id="2.60.40.1760">
    <property type="entry name" value="glycosyl hydrolase (family 31)"/>
    <property type="match status" value="1"/>
</dbReference>
<evidence type="ECO:0000256" key="4">
    <source>
        <dbReference type="RuleBase" id="RU361185"/>
    </source>
</evidence>
<dbReference type="SUPFAM" id="SSF51011">
    <property type="entry name" value="Glycosyl hydrolase domain"/>
    <property type="match status" value="1"/>
</dbReference>
<dbReference type="eggNOG" id="COG1501">
    <property type="taxonomic scope" value="Bacteria"/>
</dbReference>
<dbReference type="Pfam" id="PF13802">
    <property type="entry name" value="Gal_mutarotas_2"/>
    <property type="match status" value="1"/>
</dbReference>
<dbReference type="CDD" id="cd06604">
    <property type="entry name" value="GH31_glucosidase_II_MalA"/>
    <property type="match status" value="1"/>
</dbReference>
<dbReference type="GeneID" id="302998536"/>
<dbReference type="PROSITE" id="PS00129">
    <property type="entry name" value="GLYCOSYL_HYDROL_F31_1"/>
    <property type="match status" value="1"/>
</dbReference>
<dbReference type="Gene3D" id="2.60.40.4040">
    <property type="match status" value="1"/>
</dbReference>
<dbReference type="InterPro" id="IPR030458">
    <property type="entry name" value="Glyco_hydro_31_AS"/>
</dbReference>
<keyword evidence="2 4" id="KW-0378">Hydrolase</keyword>
<dbReference type="PANTHER" id="PTHR22762">
    <property type="entry name" value="ALPHA-GLUCOSIDASE"/>
    <property type="match status" value="1"/>
</dbReference>
<dbReference type="Pfam" id="PF21365">
    <property type="entry name" value="Glyco_hydro_31_3rd"/>
    <property type="match status" value="1"/>
</dbReference>
<dbReference type="Proteomes" id="UP000006852">
    <property type="component" value="Chromosome"/>
</dbReference>
<dbReference type="GO" id="GO:0004558">
    <property type="term" value="F:alpha-1,4-glucosidase activity"/>
    <property type="evidence" value="ECO:0007669"/>
    <property type="project" value="UniProtKB-EC"/>
</dbReference>
<dbReference type="EC" id="3.2.1.20" evidence="8"/>
<comment type="similarity">
    <text evidence="1 4">Belongs to the glycosyl hydrolase 31 family.</text>
</comment>
<dbReference type="Gene3D" id="3.20.20.80">
    <property type="entry name" value="Glycosidases"/>
    <property type="match status" value="1"/>
</dbReference>
<evidence type="ECO:0000313" key="8">
    <source>
        <dbReference type="EMBL" id="AEB14281.1"/>
    </source>
</evidence>
<evidence type="ECO:0000256" key="3">
    <source>
        <dbReference type="ARBA" id="ARBA00023295"/>
    </source>
</evidence>
<accession>F2NSP3</accession>
<dbReference type="AlphaFoldDB" id="F2NSP3"/>
<dbReference type="InterPro" id="IPR048395">
    <property type="entry name" value="Glyco_hydro_31_C"/>
</dbReference>
<gene>
    <name evidence="8" type="ordered locus">Tresu_1374</name>
</gene>
<evidence type="ECO:0000313" key="9">
    <source>
        <dbReference type="Proteomes" id="UP000006852"/>
    </source>
</evidence>
<dbReference type="STRING" id="869209.Tresu_1374"/>
<dbReference type="KEGG" id="tsu:Tresu_1374"/>